<keyword evidence="2" id="KW-1185">Reference proteome</keyword>
<dbReference type="RefSeq" id="WP_202994534.1">
    <property type="nucleotide sequence ID" value="NZ_JAENHO010000007.1"/>
</dbReference>
<sequence>MRTVVITGGTRGIGGALAARLRARGDRVVALGSADADLSSARQTVELAERLPERIDALVLAAGRFSQRRVVTAEGLEQSFAITVLSRYLLVDRLLPPLVVSLCGVGGIPLGRIHWDDLQLTRRYSLMRATMQGARALDLQGVHFAGRGLRYVLYNPLLVDSGMHLYLGQPWRTVVGRAAAWWGETPAAAAERLVTLIDGPVPHGLSAFRRGEPLPVSGPGFDPGSAARLAARLDGLRADT</sequence>
<accession>A0ABS1VTX4</accession>
<evidence type="ECO:0000313" key="1">
    <source>
        <dbReference type="EMBL" id="MBL7257929.1"/>
    </source>
</evidence>
<proteinExistence type="predicted"/>
<gene>
    <name evidence="1" type="ORF">JKJ07_26855</name>
</gene>
<dbReference type="Proteomes" id="UP000598996">
    <property type="component" value="Unassembled WGS sequence"/>
</dbReference>
<evidence type="ECO:0008006" key="3">
    <source>
        <dbReference type="Google" id="ProtNLM"/>
    </source>
</evidence>
<dbReference type="InterPro" id="IPR002347">
    <property type="entry name" value="SDR_fam"/>
</dbReference>
<comment type="caution">
    <text evidence="1">The sequence shown here is derived from an EMBL/GenBank/DDBJ whole genome shotgun (WGS) entry which is preliminary data.</text>
</comment>
<dbReference type="Gene3D" id="3.40.50.720">
    <property type="entry name" value="NAD(P)-binding Rossmann-like Domain"/>
    <property type="match status" value="1"/>
</dbReference>
<dbReference type="EMBL" id="JAENHO010000007">
    <property type="protein sequence ID" value="MBL7257929.1"/>
    <property type="molecule type" value="Genomic_DNA"/>
</dbReference>
<reference evidence="1 2" key="1">
    <citation type="submission" date="2021-01" db="EMBL/GenBank/DDBJ databases">
        <title>Actinoplanes sp. nov. LDG1-01 isolated from lichen.</title>
        <authorList>
            <person name="Saeng-In P."/>
            <person name="Phongsopitanun W."/>
            <person name="Kanchanasin P."/>
            <person name="Yuki M."/>
            <person name="Kudo T."/>
            <person name="Ohkuma M."/>
            <person name="Tanasupawat S."/>
        </authorList>
    </citation>
    <scope>NUCLEOTIDE SEQUENCE [LARGE SCALE GENOMIC DNA]</scope>
    <source>
        <strain evidence="1 2">LDG1-01</strain>
    </source>
</reference>
<name>A0ABS1VTX4_9ACTN</name>
<evidence type="ECO:0000313" key="2">
    <source>
        <dbReference type="Proteomes" id="UP000598996"/>
    </source>
</evidence>
<organism evidence="1 2">
    <name type="scientific">Paractinoplanes lichenicola</name>
    <dbReference type="NCBI Taxonomy" id="2802976"/>
    <lineage>
        <taxon>Bacteria</taxon>
        <taxon>Bacillati</taxon>
        <taxon>Actinomycetota</taxon>
        <taxon>Actinomycetes</taxon>
        <taxon>Micromonosporales</taxon>
        <taxon>Micromonosporaceae</taxon>
        <taxon>Paractinoplanes</taxon>
    </lineage>
</organism>
<protein>
    <recommendedName>
        <fullName evidence="3">Short-chain dehydrogenase</fullName>
    </recommendedName>
</protein>
<dbReference type="InterPro" id="IPR036291">
    <property type="entry name" value="NAD(P)-bd_dom_sf"/>
</dbReference>
<dbReference type="SUPFAM" id="SSF51735">
    <property type="entry name" value="NAD(P)-binding Rossmann-fold domains"/>
    <property type="match status" value="1"/>
</dbReference>
<dbReference type="PRINTS" id="PR00081">
    <property type="entry name" value="GDHRDH"/>
</dbReference>